<keyword evidence="2" id="KW-0732">Signal</keyword>
<dbReference type="SUPFAM" id="SSF55486">
    <property type="entry name" value="Metalloproteases ('zincins'), catalytic domain"/>
    <property type="match status" value="1"/>
</dbReference>
<dbReference type="GO" id="GO:0008237">
    <property type="term" value="F:metallopeptidase activity"/>
    <property type="evidence" value="ECO:0007669"/>
    <property type="project" value="InterPro"/>
</dbReference>
<accession>A0A931EB61</accession>
<dbReference type="CDD" id="cd00063">
    <property type="entry name" value="FN3"/>
    <property type="match status" value="2"/>
</dbReference>
<dbReference type="Pfam" id="PF00041">
    <property type="entry name" value="fn3"/>
    <property type="match status" value="2"/>
</dbReference>
<feature type="domain" description="Fibronectin type-III" evidence="3">
    <location>
        <begin position="678"/>
        <end position="766"/>
    </location>
</feature>
<dbReference type="PANTHER" id="PTHR46708:SF11">
    <property type="entry name" value="RECEPTOR-TYPE TYROSINE-PROTEIN PHOSPHATASE ETA-LIKE"/>
    <property type="match status" value="1"/>
</dbReference>
<proteinExistence type="predicted"/>
<dbReference type="EMBL" id="JADWYR010000002">
    <property type="protein sequence ID" value="MBG9377799.1"/>
    <property type="molecule type" value="Genomic_DNA"/>
</dbReference>
<dbReference type="InterPro" id="IPR007280">
    <property type="entry name" value="Peptidase_C_arc/bac"/>
</dbReference>
<feature type="chain" id="PRO_5037825707" evidence="2">
    <location>
        <begin position="20"/>
        <end position="1070"/>
    </location>
</feature>
<comment type="caution">
    <text evidence="4">The sequence shown here is derived from an EMBL/GenBank/DDBJ whole genome shotgun (WGS) entry which is preliminary data.</text>
</comment>
<reference evidence="4" key="1">
    <citation type="submission" date="2020-11" db="EMBL/GenBank/DDBJ databases">
        <title>Bacterial whole genome sequence for Panacibacter sp. DH6.</title>
        <authorList>
            <person name="Le V."/>
            <person name="Ko S."/>
            <person name="Ahn C.-Y."/>
            <person name="Oh H.-M."/>
        </authorList>
    </citation>
    <scope>NUCLEOTIDE SEQUENCE</scope>
    <source>
        <strain evidence="4">DH6</strain>
    </source>
</reference>
<keyword evidence="5" id="KW-1185">Reference proteome</keyword>
<dbReference type="AlphaFoldDB" id="A0A931EB61"/>
<feature type="domain" description="Fibronectin type-III" evidence="3">
    <location>
        <begin position="770"/>
        <end position="858"/>
    </location>
</feature>
<dbReference type="Gene3D" id="2.60.120.380">
    <property type="match status" value="1"/>
</dbReference>
<dbReference type="Gene3D" id="2.60.40.10">
    <property type="entry name" value="Immunoglobulins"/>
    <property type="match status" value="2"/>
</dbReference>
<evidence type="ECO:0000256" key="1">
    <source>
        <dbReference type="ARBA" id="ARBA00022737"/>
    </source>
</evidence>
<dbReference type="InterPro" id="IPR003961">
    <property type="entry name" value="FN3_dom"/>
</dbReference>
<dbReference type="InterPro" id="IPR024079">
    <property type="entry name" value="MetalloPept_cat_dom_sf"/>
</dbReference>
<protein>
    <submittedName>
        <fullName evidence="4">Fibronectin type III domain-containing protein</fullName>
    </submittedName>
</protein>
<gene>
    <name evidence="4" type="ORF">I5907_16280</name>
</gene>
<dbReference type="InterPro" id="IPR013783">
    <property type="entry name" value="Ig-like_fold"/>
</dbReference>
<sequence>MKRFLLSCISFVSCTMVMAQKSYWSSHAGSAKIQTTKEVARQSFPTTFKLFDLNISPLKSDLFSVAGNASGHRVVITLPNAKGELENFEMVEASNFDKKLQANFPEIRAFSGRSLSDKGATVKLSISPQGIQTMVFRTATENEFIEAYSQDRKTYAVFKSQRTPGKLPWTCSTEDVKLTENIGNQVGGSGVTARSGANLKTLRLAQSVTAEYSNYFGATSSAQVGLVLAAINNTLTRCNGVYEKDLALHLNLIANTTSVIYYNASTDPYSAASTGAGGAWNNELQNTLTAVIGEANYDIGHLFGATGGGGNAGCIGCVCTNGSKGKGFTSPNDGIPTGDNFDIDYVVHEVGHQLGGNHTFSHSNEGTGVNKEVGSGITIMGYAGITTQDVAPHSIDIYHQASIAQIQANINTKTCPVTSTIVNSTPVVNPVSNYTIPISTPFALTGSATDADAGDILTYCWEQNDNASTAQTGNSSRASATKATGPNWITYPASTSPVRYFPNLNTILAGGTTTGPIAGGDAGVLIEALSSVSRTLNFRLTVRDNAPYSSTAPVSVGQTQFTDMVVTVSNTSGPFTVTAPNTAVSWAGNSSQTITWNVANTTATPVSCANVKISLSTDGGLTFPTVLIASTPNDGSQAVTIPNTPTGTARIKIEAVGNIFFDISNANFTITAGAACGTATGLAASAITTSGATVSWSAVSGATSYAVDYKAASSSTWINLSTAQTTTTADITGLAEGTLYDWRVTATCTSGTGAPAAAQFTTTSTAICNAPTGLTSSAITSSGATVSWSAVSGAVSYAVDYKLNSSATWTSFSTAQTATSASLTGLSASSLYDWRVTTNCASGSSTASAAQFTTTAATSTCPGIYDVSTNGTTSGAPTIPFNTDIKGLISPSGDNDYYKFVITNAGTITLTLTTLPRDYDLRLRNSAGTQVAISQNGSTTSETINYTAAAGTYYAQVYGFNNANNANNCYTLKVALGTASKGDIIAQSAINKPLLSVFPNPASSKVNVSLTGYKGTSDIKLFDVNGKQVAAYRTAEVNSFVDISRLNRGVYMLRVVTADGTILTHKVIKQ</sequence>
<evidence type="ECO:0000259" key="3">
    <source>
        <dbReference type="PROSITE" id="PS50853"/>
    </source>
</evidence>
<dbReference type="Gene3D" id="3.40.390.10">
    <property type="entry name" value="Collagenase (Catalytic Domain)"/>
    <property type="match status" value="1"/>
</dbReference>
<dbReference type="Pfam" id="PF04151">
    <property type="entry name" value="PPC"/>
    <property type="match status" value="1"/>
</dbReference>
<keyword evidence="1" id="KW-0677">Repeat</keyword>
<evidence type="ECO:0000256" key="2">
    <source>
        <dbReference type="SAM" id="SignalP"/>
    </source>
</evidence>
<evidence type="ECO:0000313" key="4">
    <source>
        <dbReference type="EMBL" id="MBG9377799.1"/>
    </source>
</evidence>
<dbReference type="PANTHER" id="PTHR46708">
    <property type="entry name" value="TENASCIN"/>
    <property type="match status" value="1"/>
</dbReference>
<organism evidence="4 5">
    <name type="scientific">Panacibacter microcysteis</name>
    <dbReference type="NCBI Taxonomy" id="2793269"/>
    <lineage>
        <taxon>Bacteria</taxon>
        <taxon>Pseudomonadati</taxon>
        <taxon>Bacteroidota</taxon>
        <taxon>Chitinophagia</taxon>
        <taxon>Chitinophagales</taxon>
        <taxon>Chitinophagaceae</taxon>
        <taxon>Panacibacter</taxon>
    </lineage>
</organism>
<evidence type="ECO:0000313" key="5">
    <source>
        <dbReference type="Proteomes" id="UP000628448"/>
    </source>
</evidence>
<dbReference type="SMART" id="SM00060">
    <property type="entry name" value="FN3"/>
    <property type="match status" value="2"/>
</dbReference>
<name>A0A931EB61_9BACT</name>
<dbReference type="InterPro" id="IPR050991">
    <property type="entry name" value="ECM_Regulatory_Proteins"/>
</dbReference>
<dbReference type="InterPro" id="IPR036116">
    <property type="entry name" value="FN3_sf"/>
</dbReference>
<dbReference type="Pfam" id="PF18962">
    <property type="entry name" value="Por_Secre_tail"/>
    <property type="match status" value="1"/>
</dbReference>
<dbReference type="Proteomes" id="UP000628448">
    <property type="component" value="Unassembled WGS sequence"/>
</dbReference>
<feature type="signal peptide" evidence="2">
    <location>
        <begin position="1"/>
        <end position="19"/>
    </location>
</feature>
<dbReference type="NCBIfam" id="TIGR04183">
    <property type="entry name" value="Por_Secre_tail"/>
    <property type="match status" value="1"/>
</dbReference>
<dbReference type="InterPro" id="IPR026444">
    <property type="entry name" value="Secre_tail"/>
</dbReference>
<dbReference type="SUPFAM" id="SSF89260">
    <property type="entry name" value="Collagen-binding domain"/>
    <property type="match status" value="1"/>
</dbReference>
<dbReference type="PROSITE" id="PS50853">
    <property type="entry name" value="FN3"/>
    <property type="match status" value="2"/>
</dbReference>
<dbReference type="RefSeq" id="WP_196991867.1">
    <property type="nucleotide sequence ID" value="NZ_JADWYR010000002.1"/>
</dbReference>
<dbReference type="SUPFAM" id="SSF49265">
    <property type="entry name" value="Fibronectin type III"/>
    <property type="match status" value="1"/>
</dbReference>
<dbReference type="Pfam" id="PF13583">
    <property type="entry name" value="Reprolysin_4"/>
    <property type="match status" value="1"/>
</dbReference>